<evidence type="ECO:0000313" key="4">
    <source>
        <dbReference type="Proteomes" id="UP000291591"/>
    </source>
</evidence>
<accession>A0A4V2FQ61</accession>
<sequence>MTATDPTVAPTDTARDTAARDTDRGPVWPARAGGVALGLAPLLLAGGFATSPPQDDPGSAAYVASLAADPVVSGISAAFLHYYWVALLFGALAAMGLVRGRRGRGLTTVAGVATVFGSVQISGLLLGDHYLAAMGNRIPVDAAAGVLENLDAGIPWVSIWLATGQVLGLLGPVLLLAGLARAGVVGWWTVPVFALIWVLPPMAAGVVGGAGVTALTVLLGAPLYLLALRLVRRGSPDVLAATRTA</sequence>
<feature type="compositionally biased region" description="Low complexity" evidence="1">
    <location>
        <begin position="1"/>
        <end position="12"/>
    </location>
</feature>
<feature type="region of interest" description="Disordered" evidence="1">
    <location>
        <begin position="1"/>
        <end position="27"/>
    </location>
</feature>
<proteinExistence type="predicted"/>
<keyword evidence="2" id="KW-1133">Transmembrane helix</keyword>
<keyword evidence="2" id="KW-0472">Membrane</keyword>
<evidence type="ECO:0000256" key="2">
    <source>
        <dbReference type="SAM" id="Phobius"/>
    </source>
</evidence>
<organism evidence="3 4">
    <name type="scientific">Pseudonocardia sediminis</name>
    <dbReference type="NCBI Taxonomy" id="1397368"/>
    <lineage>
        <taxon>Bacteria</taxon>
        <taxon>Bacillati</taxon>
        <taxon>Actinomycetota</taxon>
        <taxon>Actinomycetes</taxon>
        <taxon>Pseudonocardiales</taxon>
        <taxon>Pseudonocardiaceae</taxon>
        <taxon>Pseudonocardia</taxon>
    </lineage>
</organism>
<keyword evidence="2" id="KW-0812">Transmembrane</keyword>
<feature type="transmembrane region" description="Helical" evidence="2">
    <location>
        <begin position="206"/>
        <end position="227"/>
    </location>
</feature>
<name>A0A4V2FQ61_PSEST</name>
<dbReference type="EMBL" id="SHKL01000001">
    <property type="protein sequence ID" value="RZT83490.1"/>
    <property type="molecule type" value="Genomic_DNA"/>
</dbReference>
<keyword evidence="4" id="KW-1185">Reference proteome</keyword>
<comment type="caution">
    <text evidence="3">The sequence shown here is derived from an EMBL/GenBank/DDBJ whole genome shotgun (WGS) entry which is preliminary data.</text>
</comment>
<dbReference type="RefSeq" id="WP_165438198.1">
    <property type="nucleotide sequence ID" value="NZ_SHKL01000001.1"/>
</dbReference>
<dbReference type="AlphaFoldDB" id="A0A4V2FQ61"/>
<protein>
    <recommendedName>
        <fullName evidence="5">DUF4386 family protein</fullName>
    </recommendedName>
</protein>
<feature type="transmembrane region" description="Helical" evidence="2">
    <location>
        <begin position="157"/>
        <end position="177"/>
    </location>
</feature>
<gene>
    <name evidence="3" type="ORF">EV383_0295</name>
</gene>
<feature type="compositionally biased region" description="Basic and acidic residues" evidence="1">
    <location>
        <begin position="13"/>
        <end position="24"/>
    </location>
</feature>
<feature type="transmembrane region" description="Helical" evidence="2">
    <location>
        <begin position="184"/>
        <end position="200"/>
    </location>
</feature>
<dbReference type="Proteomes" id="UP000291591">
    <property type="component" value="Unassembled WGS sequence"/>
</dbReference>
<reference evidence="3 4" key="1">
    <citation type="submission" date="2019-02" db="EMBL/GenBank/DDBJ databases">
        <title>Sequencing the genomes of 1000 actinobacteria strains.</title>
        <authorList>
            <person name="Klenk H.-P."/>
        </authorList>
    </citation>
    <scope>NUCLEOTIDE SEQUENCE [LARGE SCALE GENOMIC DNA]</scope>
    <source>
        <strain evidence="3 4">DSM 45779</strain>
    </source>
</reference>
<feature type="transmembrane region" description="Helical" evidence="2">
    <location>
        <begin position="80"/>
        <end position="98"/>
    </location>
</feature>
<feature type="transmembrane region" description="Helical" evidence="2">
    <location>
        <begin position="105"/>
        <end position="126"/>
    </location>
</feature>
<evidence type="ECO:0008006" key="5">
    <source>
        <dbReference type="Google" id="ProtNLM"/>
    </source>
</evidence>
<evidence type="ECO:0000256" key="1">
    <source>
        <dbReference type="SAM" id="MobiDB-lite"/>
    </source>
</evidence>
<evidence type="ECO:0000313" key="3">
    <source>
        <dbReference type="EMBL" id="RZT83490.1"/>
    </source>
</evidence>